<comment type="subcellular location">
    <subcellularLocation>
        <location evidence="1">Cell membrane</location>
        <topology evidence="1">Multi-pass membrane protein</topology>
    </subcellularLocation>
</comment>
<evidence type="ECO:0000259" key="8">
    <source>
        <dbReference type="Pfam" id="PF12704"/>
    </source>
</evidence>
<reference evidence="9" key="2">
    <citation type="journal article" date="2024" name="Antonie Van Leeuwenhoek">
        <title>Roseihalotalea indica gen. nov., sp. nov., a halophilic Bacteroidetes from mesopelagic Southwest Indian Ocean with higher carbohydrate metabolic potential.</title>
        <authorList>
            <person name="Chen B."/>
            <person name="Zhang M."/>
            <person name="Lin D."/>
            <person name="Ye J."/>
            <person name="Tang K."/>
        </authorList>
    </citation>
    <scope>NUCLEOTIDE SEQUENCE</scope>
    <source>
        <strain evidence="9">TK19036</strain>
    </source>
</reference>
<feature type="transmembrane region" description="Helical" evidence="6">
    <location>
        <begin position="21"/>
        <end position="41"/>
    </location>
</feature>
<evidence type="ECO:0000256" key="6">
    <source>
        <dbReference type="SAM" id="Phobius"/>
    </source>
</evidence>
<dbReference type="Pfam" id="PF02687">
    <property type="entry name" value="FtsX"/>
    <property type="match status" value="2"/>
</dbReference>
<name>A0AA49GQ12_9BACT</name>
<feature type="transmembrane region" description="Helical" evidence="6">
    <location>
        <begin position="757"/>
        <end position="778"/>
    </location>
</feature>
<feature type="domain" description="MacB-like periplasmic core" evidence="8">
    <location>
        <begin position="436"/>
        <end position="594"/>
    </location>
</feature>
<proteinExistence type="predicted"/>
<dbReference type="GO" id="GO:0005886">
    <property type="term" value="C:plasma membrane"/>
    <property type="evidence" value="ECO:0007669"/>
    <property type="project" value="UniProtKB-SubCell"/>
</dbReference>
<evidence type="ECO:0000256" key="3">
    <source>
        <dbReference type="ARBA" id="ARBA00022692"/>
    </source>
</evidence>
<keyword evidence="4 6" id="KW-1133">Transmembrane helix</keyword>
<evidence type="ECO:0000256" key="5">
    <source>
        <dbReference type="ARBA" id="ARBA00023136"/>
    </source>
</evidence>
<evidence type="ECO:0000259" key="7">
    <source>
        <dbReference type="Pfam" id="PF02687"/>
    </source>
</evidence>
<dbReference type="EMBL" id="CP120682">
    <property type="protein sequence ID" value="WKN38900.1"/>
    <property type="molecule type" value="Genomic_DNA"/>
</dbReference>
<dbReference type="PANTHER" id="PTHR30572:SF18">
    <property type="entry name" value="ABC-TYPE MACROLIDE FAMILY EXPORT SYSTEM PERMEASE COMPONENT 2"/>
    <property type="match status" value="1"/>
</dbReference>
<gene>
    <name evidence="9" type="ORF">K4G66_09310</name>
</gene>
<dbReference type="PANTHER" id="PTHR30572">
    <property type="entry name" value="MEMBRANE COMPONENT OF TRANSPORTER-RELATED"/>
    <property type="match status" value="1"/>
</dbReference>
<organism evidence="9">
    <name type="scientific">Roseihalotalea indica</name>
    <dbReference type="NCBI Taxonomy" id="2867963"/>
    <lineage>
        <taxon>Bacteria</taxon>
        <taxon>Pseudomonadati</taxon>
        <taxon>Bacteroidota</taxon>
        <taxon>Cytophagia</taxon>
        <taxon>Cytophagales</taxon>
        <taxon>Catalimonadaceae</taxon>
        <taxon>Roseihalotalea</taxon>
    </lineage>
</organism>
<feature type="transmembrane region" description="Helical" evidence="6">
    <location>
        <begin position="425"/>
        <end position="446"/>
    </location>
</feature>
<feature type="domain" description="MacB-like periplasmic core" evidence="8">
    <location>
        <begin position="20"/>
        <end position="231"/>
    </location>
</feature>
<feature type="domain" description="ABC3 transporter permease C-terminal" evidence="7">
    <location>
        <begin position="679"/>
        <end position="788"/>
    </location>
</feature>
<dbReference type="InterPro" id="IPR025857">
    <property type="entry name" value="MacB_PCD"/>
</dbReference>
<dbReference type="AlphaFoldDB" id="A0AA49GQ12"/>
<keyword evidence="5 6" id="KW-0472">Membrane</keyword>
<accession>A0AA49GQ12</accession>
<feature type="domain" description="ABC3 transporter permease C-terminal" evidence="7">
    <location>
        <begin position="289"/>
        <end position="394"/>
    </location>
</feature>
<feature type="transmembrane region" description="Helical" evidence="6">
    <location>
        <begin position="284"/>
        <end position="305"/>
    </location>
</feature>
<evidence type="ECO:0000313" key="9">
    <source>
        <dbReference type="EMBL" id="WKN38900.1"/>
    </source>
</evidence>
<keyword evidence="3 6" id="KW-0812">Transmembrane</keyword>
<evidence type="ECO:0000256" key="4">
    <source>
        <dbReference type="ARBA" id="ARBA00022989"/>
    </source>
</evidence>
<evidence type="ECO:0000256" key="1">
    <source>
        <dbReference type="ARBA" id="ARBA00004651"/>
    </source>
</evidence>
<sequence>MFKNYFAIALRNFWKQKTYTLLNISGLAIALATATLALLFIQHEFSYDGWIPNENNIYRVYRQWEPGGGTSYTPYLLAETLREEFPEIQSAVYATEYTELMVSTAEEREGMYISMASVDSSFLEVMPLPLKYGDPATALQNPHSMILSDDIAQQLYGDQNPVGEVLRENNETDYLITGVFAPFEGNTHFDVDMVGRDTASFFSTWTGNSPATYVALNPNTDVAALEKKITESINPRLQKELESFGASWDEFPEWKLQPIRDAHLNTVARIGGPFSEGRGDMRHVYIIGVVGLLMLVIASINYMNLATAQAARRAREVGVRKVNGATRSQLVFQFLAEAMLQCLLALPIAILLAELALPVFEQITNRELLLDVAALSRILPLLVAVVLGLGALSGSYPAFFLAAYRPTEVLKGKWLRRDRGKMLRQGMVVVQFAGAMVAAVVMTFIYQQVQYMQKQELGFQSEQVMVVRANTQQTYEKIQSLRSQLLQNSHVQAMTATSSLPGTGQPDYALKIGGVEQDKFVNIYFTDNDFAPALDLEVTEGRFLQPSDTTPNTFVVNEAFIKEYNIENPIGHALSFSGGNGESTGTIIGVVKDFNYRSLIREIEPLAFSGAIPQMRGGWTNMAAIRLSTTDLQSTIADVEKFWQQIEPAHPIRYSFLDDDFSQLYADQERLGQTLLWATILTLFVALLGLFGLASYMAEQRTKEIGVRKVLGATVQQITTLLSMDFLKIVLIAGVIATPIAFWLAQQWLTDFAYRTPITALPFLLAIVSAVVIAVITVGSRAIGAARANPAESLKSE</sequence>
<dbReference type="InterPro" id="IPR003838">
    <property type="entry name" value="ABC3_permease_C"/>
</dbReference>
<feature type="transmembrane region" description="Helical" evidence="6">
    <location>
        <begin position="726"/>
        <end position="745"/>
    </location>
</feature>
<reference evidence="9" key="1">
    <citation type="journal article" date="2023" name="Comput. Struct. Biotechnol. J.">
        <title>Discovery of a novel marine Bacteroidetes with a rich repertoire of carbohydrate-active enzymes.</title>
        <authorList>
            <person name="Chen B."/>
            <person name="Liu G."/>
            <person name="Chen Q."/>
            <person name="Wang H."/>
            <person name="Liu L."/>
            <person name="Tang K."/>
        </authorList>
    </citation>
    <scope>NUCLEOTIDE SEQUENCE</scope>
    <source>
        <strain evidence="9">TK19036</strain>
    </source>
</reference>
<feature type="transmembrane region" description="Helical" evidence="6">
    <location>
        <begin position="675"/>
        <end position="698"/>
    </location>
</feature>
<evidence type="ECO:0000256" key="2">
    <source>
        <dbReference type="ARBA" id="ARBA00022475"/>
    </source>
</evidence>
<dbReference type="Pfam" id="PF12704">
    <property type="entry name" value="MacB_PCD"/>
    <property type="match status" value="2"/>
</dbReference>
<dbReference type="GO" id="GO:0022857">
    <property type="term" value="F:transmembrane transporter activity"/>
    <property type="evidence" value="ECO:0007669"/>
    <property type="project" value="TreeGrafter"/>
</dbReference>
<feature type="transmembrane region" description="Helical" evidence="6">
    <location>
        <begin position="330"/>
        <end position="358"/>
    </location>
</feature>
<feature type="transmembrane region" description="Helical" evidence="6">
    <location>
        <begin position="378"/>
        <end position="404"/>
    </location>
</feature>
<keyword evidence="2" id="KW-1003">Cell membrane</keyword>
<dbReference type="InterPro" id="IPR050250">
    <property type="entry name" value="Macrolide_Exporter_MacB"/>
</dbReference>
<protein>
    <submittedName>
        <fullName evidence="9">ABC transporter permease</fullName>
    </submittedName>
</protein>